<dbReference type="Proteomes" id="UP000000486">
    <property type="component" value="Chromosome"/>
</dbReference>
<dbReference type="AlphaFoldDB" id="A0A0E0UW94"/>
<dbReference type="RefSeq" id="WP_003729646.1">
    <property type="nucleotide sequence ID" value="NC_017537.1"/>
</dbReference>
<evidence type="ECO:0000313" key="2">
    <source>
        <dbReference type="EMBL" id="AEH92707.1"/>
    </source>
</evidence>
<accession>A0A0E0UW94</accession>
<proteinExistence type="predicted"/>
<gene>
    <name evidence="2" type="ordered locus">LMM7_1702</name>
</gene>
<organism evidence="2 3">
    <name type="scientific">Listeria monocytogenes serotype 4a (strain M7)</name>
    <dbReference type="NCBI Taxonomy" id="1030009"/>
    <lineage>
        <taxon>Bacteria</taxon>
        <taxon>Bacillati</taxon>
        <taxon>Bacillota</taxon>
        <taxon>Bacilli</taxon>
        <taxon>Bacillales</taxon>
        <taxon>Listeriaceae</taxon>
        <taxon>Listeria</taxon>
    </lineage>
</organism>
<feature type="transmembrane region" description="Helical" evidence="1">
    <location>
        <begin position="40"/>
        <end position="62"/>
    </location>
</feature>
<sequence length="72" mass="8429">MRKIMKKPVIVVGLFLLLASLVFLLGYVTDLPYFRDSELGWIWTTMIAGIVTLFFGYFHDFLEKKKARSKVR</sequence>
<name>A0A0E0UW94_LISMM</name>
<reference evidence="2 3" key="1">
    <citation type="journal article" date="2011" name="J. Bacteriol.">
        <title>Genome sequence of the nonpathogenic Listeria monocytogenes serovar 4a strain M7.</title>
        <authorList>
            <person name="Chen J."/>
            <person name="Xia Y."/>
            <person name="Cheng C."/>
            <person name="Fang C."/>
            <person name="Shan Y."/>
            <person name="Jin G."/>
            <person name="Fang W."/>
        </authorList>
    </citation>
    <scope>NUCLEOTIDE SEQUENCE [LARGE SCALE GENOMIC DNA]</scope>
    <source>
        <strain evidence="2 3">M7</strain>
    </source>
</reference>
<keyword evidence="1" id="KW-0472">Membrane</keyword>
<evidence type="ECO:0000313" key="3">
    <source>
        <dbReference type="Proteomes" id="UP000000486"/>
    </source>
</evidence>
<keyword evidence="1" id="KW-1133">Transmembrane helix</keyword>
<dbReference type="EMBL" id="CP002816">
    <property type="protein sequence ID" value="AEH92707.1"/>
    <property type="molecule type" value="Genomic_DNA"/>
</dbReference>
<dbReference type="PATRIC" id="fig|1030009.3.peg.1690"/>
<dbReference type="HOGENOM" id="CLU_204561_0_0_9"/>
<protein>
    <submittedName>
        <fullName evidence="2">Uncharacterized protein</fullName>
    </submittedName>
</protein>
<keyword evidence="1" id="KW-0812">Transmembrane</keyword>
<evidence type="ECO:0000256" key="1">
    <source>
        <dbReference type="SAM" id="Phobius"/>
    </source>
</evidence>
<dbReference type="KEGG" id="lmq:LMM7_1702"/>